<feature type="compositionally biased region" description="Acidic residues" evidence="1">
    <location>
        <begin position="225"/>
        <end position="237"/>
    </location>
</feature>
<evidence type="ECO:0000313" key="3">
    <source>
        <dbReference type="Proteomes" id="UP001303373"/>
    </source>
</evidence>
<feature type="compositionally biased region" description="Low complexity" evidence="1">
    <location>
        <begin position="72"/>
        <end position="81"/>
    </location>
</feature>
<name>A0AAQ3M9V4_9PEZI</name>
<feature type="compositionally biased region" description="Basic and acidic residues" evidence="1">
    <location>
        <begin position="253"/>
        <end position="273"/>
    </location>
</feature>
<feature type="compositionally biased region" description="Basic and acidic residues" evidence="1">
    <location>
        <begin position="12"/>
        <end position="30"/>
    </location>
</feature>
<reference evidence="2 3" key="1">
    <citation type="submission" date="2023-11" db="EMBL/GenBank/DDBJ databases">
        <title>An acidophilic fungus is an integral part of prey digestion in a carnivorous sundew plant.</title>
        <authorList>
            <person name="Tsai I.J."/>
        </authorList>
    </citation>
    <scope>NUCLEOTIDE SEQUENCE [LARGE SCALE GENOMIC DNA]</scope>
    <source>
        <strain evidence="2">169a</strain>
    </source>
</reference>
<accession>A0AAQ3M9V4</accession>
<feature type="region of interest" description="Disordered" evidence="1">
    <location>
        <begin position="69"/>
        <end position="88"/>
    </location>
</feature>
<gene>
    <name evidence="2" type="ORF">R9X50_00752500</name>
</gene>
<evidence type="ECO:0000313" key="2">
    <source>
        <dbReference type="EMBL" id="WPH04632.1"/>
    </source>
</evidence>
<feature type="region of interest" description="Disordered" evidence="1">
    <location>
        <begin position="1"/>
        <end position="58"/>
    </location>
</feature>
<organism evidence="2 3">
    <name type="scientific">Acrodontium crateriforme</name>
    <dbReference type="NCBI Taxonomy" id="150365"/>
    <lineage>
        <taxon>Eukaryota</taxon>
        <taxon>Fungi</taxon>
        <taxon>Dikarya</taxon>
        <taxon>Ascomycota</taxon>
        <taxon>Pezizomycotina</taxon>
        <taxon>Dothideomycetes</taxon>
        <taxon>Dothideomycetidae</taxon>
        <taxon>Mycosphaerellales</taxon>
        <taxon>Teratosphaeriaceae</taxon>
        <taxon>Acrodontium</taxon>
    </lineage>
</organism>
<dbReference type="AlphaFoldDB" id="A0AAQ3M9V4"/>
<protein>
    <submittedName>
        <fullName evidence="2">Uncharacterized protein</fullName>
    </submittedName>
</protein>
<proteinExistence type="predicted"/>
<evidence type="ECO:0000256" key="1">
    <source>
        <dbReference type="SAM" id="MobiDB-lite"/>
    </source>
</evidence>
<feature type="compositionally biased region" description="Polar residues" evidence="1">
    <location>
        <begin position="239"/>
        <end position="250"/>
    </location>
</feature>
<sequence>MSSPEHNAVAQDEAHRTDLKRLRSDSRDDSTGPTCVLAEEPTLNPSAPLGRSPICLPPQLSEDIEPLVLATSSSSSSSSSSTRLTDPATAYNQHIFPVRPRRPNVERWLHDTNEERINTTTIEDECAHDSAEASPPPPKVRRVLKSVRIRVHWTCHECNTLFTRDATCHQCGHRRCARCIRSPVKRPEDREHARTPRVVVNQQDINTSREIRTFGDLNFSLASDLEVDPDTTPDEMNEPSPSINNNQPLQTPVDRHEPSRTTSKDKADDIRTDSKSNCNRLWCDIPFTPRSSPSCKYCVHNLCSTDAAMSSDTSNKQNTPPKKVLPRIFKRPKQCIRYTCHECNAFFMDRTVCANCDHRQCGQCPREPPRGTRSTVFLLRHSQYIEESWYPTSLLPNFRERPGIRTTS</sequence>
<feature type="region of interest" description="Disordered" evidence="1">
    <location>
        <begin position="224"/>
        <end position="273"/>
    </location>
</feature>
<keyword evidence="3" id="KW-1185">Reference proteome</keyword>
<dbReference type="Proteomes" id="UP001303373">
    <property type="component" value="Chromosome 13"/>
</dbReference>
<dbReference type="EMBL" id="CP138592">
    <property type="protein sequence ID" value="WPH04632.1"/>
    <property type="molecule type" value="Genomic_DNA"/>
</dbReference>
<feature type="region of interest" description="Disordered" evidence="1">
    <location>
        <begin position="119"/>
        <end position="139"/>
    </location>
</feature>